<dbReference type="Proteomes" id="UP000532440">
    <property type="component" value="Unassembled WGS sequence"/>
</dbReference>
<organism evidence="1 2">
    <name type="scientific">Quisquiliibacterium transsilvanicum</name>
    <dbReference type="NCBI Taxonomy" id="1549638"/>
    <lineage>
        <taxon>Bacteria</taxon>
        <taxon>Pseudomonadati</taxon>
        <taxon>Pseudomonadota</taxon>
        <taxon>Betaproteobacteria</taxon>
        <taxon>Burkholderiales</taxon>
        <taxon>Burkholderiaceae</taxon>
        <taxon>Quisquiliibacterium</taxon>
    </lineage>
</organism>
<proteinExistence type="predicted"/>
<evidence type="ECO:0000313" key="1">
    <source>
        <dbReference type="EMBL" id="MBB5270327.1"/>
    </source>
</evidence>
<name>A0A7W8M792_9BURK</name>
<protein>
    <submittedName>
        <fullName evidence="1">Uncharacterized protein</fullName>
    </submittedName>
</protein>
<keyword evidence="2" id="KW-1185">Reference proteome</keyword>
<dbReference type="EMBL" id="JACHGB010000001">
    <property type="protein sequence ID" value="MBB5270327.1"/>
    <property type="molecule type" value="Genomic_DNA"/>
</dbReference>
<dbReference type="AlphaFoldDB" id="A0A7W8M792"/>
<evidence type="ECO:0000313" key="2">
    <source>
        <dbReference type="Proteomes" id="UP000532440"/>
    </source>
</evidence>
<sequence length="29" mass="2972">MRDLQVAIVAAVVAVLLVGVAEIVGRVLP</sequence>
<comment type="caution">
    <text evidence="1">The sequence shown here is derived from an EMBL/GenBank/DDBJ whole genome shotgun (WGS) entry which is preliminary data.</text>
</comment>
<gene>
    <name evidence="1" type="ORF">HNQ70_000311</name>
</gene>
<reference evidence="1 2" key="1">
    <citation type="submission" date="2020-08" db="EMBL/GenBank/DDBJ databases">
        <title>Genomic Encyclopedia of Type Strains, Phase IV (KMG-IV): sequencing the most valuable type-strain genomes for metagenomic binning, comparative biology and taxonomic classification.</title>
        <authorList>
            <person name="Goeker M."/>
        </authorList>
    </citation>
    <scope>NUCLEOTIDE SEQUENCE [LARGE SCALE GENOMIC DNA]</scope>
    <source>
        <strain evidence="1 2">DSM 29781</strain>
    </source>
</reference>
<accession>A0A7W8M792</accession>